<name>A0ACA9M3Y6_9GLOM</name>
<dbReference type="Proteomes" id="UP000789366">
    <property type="component" value="Unassembled WGS sequence"/>
</dbReference>
<comment type="caution">
    <text evidence="1">The sequence shown here is derived from an EMBL/GenBank/DDBJ whole genome shotgun (WGS) entry which is preliminary data.</text>
</comment>
<evidence type="ECO:0000313" key="1">
    <source>
        <dbReference type="EMBL" id="CAG8562356.1"/>
    </source>
</evidence>
<evidence type="ECO:0000313" key="2">
    <source>
        <dbReference type="Proteomes" id="UP000789366"/>
    </source>
</evidence>
<reference evidence="1" key="1">
    <citation type="submission" date="2021-06" db="EMBL/GenBank/DDBJ databases">
        <authorList>
            <person name="Kallberg Y."/>
            <person name="Tangrot J."/>
            <person name="Rosling A."/>
        </authorList>
    </citation>
    <scope>NUCLEOTIDE SEQUENCE</scope>
    <source>
        <strain evidence="1">28 12/20/2015</strain>
    </source>
</reference>
<dbReference type="EMBL" id="CAJVPW010005920">
    <property type="protein sequence ID" value="CAG8562356.1"/>
    <property type="molecule type" value="Genomic_DNA"/>
</dbReference>
<sequence>MAIMEGSEESRRKKQKHSKEKKTDTRKSLTSAQKAEICHLKQKDIKSGDPPEEITIKDAIDFTASAWKK</sequence>
<protein>
    <submittedName>
        <fullName evidence="1">13928_t:CDS:1</fullName>
    </submittedName>
</protein>
<organism evidence="1 2">
    <name type="scientific">Cetraspora pellucida</name>
    <dbReference type="NCBI Taxonomy" id="1433469"/>
    <lineage>
        <taxon>Eukaryota</taxon>
        <taxon>Fungi</taxon>
        <taxon>Fungi incertae sedis</taxon>
        <taxon>Mucoromycota</taxon>
        <taxon>Glomeromycotina</taxon>
        <taxon>Glomeromycetes</taxon>
        <taxon>Diversisporales</taxon>
        <taxon>Gigasporaceae</taxon>
        <taxon>Cetraspora</taxon>
    </lineage>
</organism>
<accession>A0ACA9M3Y6</accession>
<feature type="non-terminal residue" evidence="1">
    <location>
        <position position="69"/>
    </location>
</feature>
<proteinExistence type="predicted"/>
<gene>
    <name evidence="1" type="ORF">SPELUC_LOCUS5658</name>
</gene>
<keyword evidence="2" id="KW-1185">Reference proteome</keyword>